<dbReference type="EMBL" id="JAGIOO010000001">
    <property type="protein sequence ID" value="MBP2478036.1"/>
    <property type="molecule type" value="Genomic_DNA"/>
</dbReference>
<evidence type="ECO:0000313" key="3">
    <source>
        <dbReference type="Proteomes" id="UP001519363"/>
    </source>
</evidence>
<dbReference type="RefSeq" id="WP_086781201.1">
    <property type="nucleotide sequence ID" value="NZ_JAGIOO010000001.1"/>
</dbReference>
<reference evidence="2 3" key="1">
    <citation type="submission" date="2021-03" db="EMBL/GenBank/DDBJ databases">
        <title>Sequencing the genomes of 1000 actinobacteria strains.</title>
        <authorList>
            <person name="Klenk H.-P."/>
        </authorList>
    </citation>
    <scope>NUCLEOTIDE SEQUENCE [LARGE SCALE GENOMIC DNA]</scope>
    <source>
        <strain evidence="2 3">DSM 44580</strain>
    </source>
</reference>
<evidence type="ECO:0000256" key="1">
    <source>
        <dbReference type="SAM" id="SignalP"/>
    </source>
</evidence>
<accession>A0ABS5AN92</accession>
<sequence>MTLPRSAAAAVLATAALVLTALPASADVGPWKTIGSDYARPLDESQGLATILRNGGGSIRYTGIGTISLDVRTRGWDHVGDPGSRAGVYVEPYQSDKNGAKMFRVETPDGRWAEYVHKLESWEKLNNSFSAVSPDARWLVSGEWGEMDRLLVYPNPGVAFTDPTKNLPYGFAIRLDRTVTNIQGCEFTTATQLLCASDGPGKQLLQVDLATALGGADVRGVVRELGRLPLESGCSGEFEVEGVDFDGRDGTLRVVVLSPSVCVALDSKTWRFRK</sequence>
<evidence type="ECO:0008006" key="4">
    <source>
        <dbReference type="Google" id="ProtNLM"/>
    </source>
</evidence>
<proteinExistence type="predicted"/>
<dbReference type="Proteomes" id="UP001519363">
    <property type="component" value="Unassembled WGS sequence"/>
</dbReference>
<gene>
    <name evidence="2" type="ORF">JOF53_006908</name>
</gene>
<keyword evidence="3" id="KW-1185">Reference proteome</keyword>
<organism evidence="2 3">
    <name type="scientific">Crossiella equi</name>
    <dbReference type="NCBI Taxonomy" id="130796"/>
    <lineage>
        <taxon>Bacteria</taxon>
        <taxon>Bacillati</taxon>
        <taxon>Actinomycetota</taxon>
        <taxon>Actinomycetes</taxon>
        <taxon>Pseudonocardiales</taxon>
        <taxon>Pseudonocardiaceae</taxon>
        <taxon>Crossiella</taxon>
    </lineage>
</organism>
<protein>
    <recommendedName>
        <fullName evidence="4">Secreted protein</fullName>
    </recommendedName>
</protein>
<comment type="caution">
    <text evidence="2">The sequence shown here is derived from an EMBL/GenBank/DDBJ whole genome shotgun (WGS) entry which is preliminary data.</text>
</comment>
<name>A0ABS5AN92_9PSEU</name>
<feature type="signal peptide" evidence="1">
    <location>
        <begin position="1"/>
        <end position="26"/>
    </location>
</feature>
<keyword evidence="1" id="KW-0732">Signal</keyword>
<feature type="chain" id="PRO_5046110918" description="Secreted protein" evidence="1">
    <location>
        <begin position="27"/>
        <end position="274"/>
    </location>
</feature>
<evidence type="ECO:0000313" key="2">
    <source>
        <dbReference type="EMBL" id="MBP2478036.1"/>
    </source>
</evidence>